<evidence type="ECO:0000313" key="3">
    <source>
        <dbReference type="Proteomes" id="UP001153321"/>
    </source>
</evidence>
<proteinExistence type="predicted"/>
<keyword evidence="3" id="KW-1185">Reference proteome</keyword>
<gene>
    <name evidence="2" type="ORF">SPLIT_LOCUS204</name>
</gene>
<feature type="domain" description="CHK kinase-like" evidence="1">
    <location>
        <begin position="132"/>
        <end position="323"/>
    </location>
</feature>
<dbReference type="Gene3D" id="3.90.1200.10">
    <property type="match status" value="1"/>
</dbReference>
<dbReference type="PANTHER" id="PTHR11012">
    <property type="entry name" value="PROTEIN KINASE-LIKE DOMAIN-CONTAINING"/>
    <property type="match status" value="1"/>
</dbReference>
<dbReference type="AlphaFoldDB" id="A0A9P0HVN5"/>
<organism evidence="2 3">
    <name type="scientific">Spodoptera littoralis</name>
    <name type="common">Egyptian cotton leafworm</name>
    <dbReference type="NCBI Taxonomy" id="7109"/>
    <lineage>
        <taxon>Eukaryota</taxon>
        <taxon>Metazoa</taxon>
        <taxon>Ecdysozoa</taxon>
        <taxon>Arthropoda</taxon>
        <taxon>Hexapoda</taxon>
        <taxon>Insecta</taxon>
        <taxon>Pterygota</taxon>
        <taxon>Neoptera</taxon>
        <taxon>Endopterygota</taxon>
        <taxon>Lepidoptera</taxon>
        <taxon>Glossata</taxon>
        <taxon>Ditrysia</taxon>
        <taxon>Noctuoidea</taxon>
        <taxon>Noctuidae</taxon>
        <taxon>Amphipyrinae</taxon>
        <taxon>Spodoptera</taxon>
    </lineage>
</organism>
<dbReference type="Pfam" id="PF02958">
    <property type="entry name" value="EcKL"/>
    <property type="match status" value="1"/>
</dbReference>
<dbReference type="SUPFAM" id="SSF56112">
    <property type="entry name" value="Protein kinase-like (PK-like)"/>
    <property type="match status" value="1"/>
</dbReference>
<sequence length="415" mass="47631">MAQFNFEGDIAGLSDRQLEFVNKVVSEQYLKVNKVVFEPLGKTGDNFMSNVKRISIEGEDGNLKMVVKIAPKEEVIRASTHTQVMFTNEHIMYKEVLPKFVSLQKAAGVPAEERLRYAKCYGSLNEAPDEMILLEDLNELDFTMLNKYESLSNECVKSILKNFATLHSLSYALRHKEPAVYEQFKNKLTNTWPLMPQSPVFAMQIQHVEMAVLSLLDDETHKSLIKGKFEGMFKLMTKLAKEEDGKHFVIQQGDGWTNNVMFRFQGDNLMQSIMIDYQGSGNNRPVFDLLYMIFNCTDHETRSKNFYDWLQYYHTELDRSLSNFGLKANYFYPMDQLDVDLKRYGRSVFGLCLMLSNILMRDSKEAGVIMEALKSGGIEKTMEAFSSHSLQSESVVRGKKRIVGLIESFTQFGLL</sequence>
<dbReference type="SMART" id="SM00587">
    <property type="entry name" value="CHK"/>
    <property type="match status" value="1"/>
</dbReference>
<name>A0A9P0HVN5_SPOLI</name>
<protein>
    <recommendedName>
        <fullName evidence="1">CHK kinase-like domain-containing protein</fullName>
    </recommendedName>
</protein>
<dbReference type="EMBL" id="LR824532">
    <property type="protein sequence ID" value="CAH1634842.1"/>
    <property type="molecule type" value="Genomic_DNA"/>
</dbReference>
<dbReference type="InterPro" id="IPR004119">
    <property type="entry name" value="EcKL"/>
</dbReference>
<accession>A0A9P0HVN5</accession>
<dbReference type="Proteomes" id="UP001153321">
    <property type="component" value="Chromosome 1"/>
</dbReference>
<dbReference type="InterPro" id="IPR015897">
    <property type="entry name" value="CHK_kinase-like"/>
</dbReference>
<dbReference type="PANTHER" id="PTHR11012:SF30">
    <property type="entry name" value="PROTEIN KINASE-LIKE DOMAIN-CONTAINING"/>
    <property type="match status" value="1"/>
</dbReference>
<evidence type="ECO:0000313" key="2">
    <source>
        <dbReference type="EMBL" id="CAH1634842.1"/>
    </source>
</evidence>
<evidence type="ECO:0000259" key="1">
    <source>
        <dbReference type="SMART" id="SM00587"/>
    </source>
</evidence>
<dbReference type="InterPro" id="IPR011009">
    <property type="entry name" value="Kinase-like_dom_sf"/>
</dbReference>
<reference evidence="2" key="1">
    <citation type="submission" date="2022-02" db="EMBL/GenBank/DDBJ databases">
        <authorList>
            <person name="King R."/>
        </authorList>
    </citation>
    <scope>NUCLEOTIDE SEQUENCE</scope>
</reference>